<dbReference type="PANTHER" id="PTHR23530">
    <property type="entry name" value="TRANSPORT PROTEIN-RELATED"/>
    <property type="match status" value="1"/>
</dbReference>
<dbReference type="InterPro" id="IPR036259">
    <property type="entry name" value="MFS_trans_sf"/>
</dbReference>
<dbReference type="CDD" id="cd06174">
    <property type="entry name" value="MFS"/>
    <property type="match status" value="1"/>
</dbReference>
<feature type="transmembrane region" description="Helical" evidence="4">
    <location>
        <begin position="246"/>
        <end position="267"/>
    </location>
</feature>
<dbReference type="STRING" id="338966.Ppro_2349"/>
<dbReference type="eggNOG" id="COG2223">
    <property type="taxonomic scope" value="Bacteria"/>
</dbReference>
<feature type="transmembrane region" description="Helical" evidence="4">
    <location>
        <begin position="147"/>
        <end position="178"/>
    </location>
</feature>
<sequence length="399" mass="44084">MSNLHGNIRKLYAFSFLQMMLFPMAIITLFWKDHIGLSLTQILLLQSIFSIATVLLEYPSGYISDRLGYRTALSFASLLGILGWGMYTVADSFGDVLLAEILLGISLSFISGSDSALLYETLKLEGNEALYARCEGRVTGFSQSGEALGAIFAGMLYAAFPLSPFILQVAVWIAALVVTRGMVETPRDSAIQARSHLAEALHTARYAFWDNPRLRYTIIFNTLLGLASFFPVWLIQPYMRQSGVPLAWFGPVWAGANLMVALSAMASHRTHHYLSDRGMTLLFIALIVAGYFGLGVMGGLFGFLFYYLLTCMRGLRGPMMLSHVQRETPSANRAALLSLQSLTFRLCFACVGPYVGRLADSVGVQRTFHLLMYAFLIALPPLGLLFLRSFREQRGAPAS</sequence>
<dbReference type="HOGENOM" id="CLU_046685_2_1_7"/>
<dbReference type="PANTHER" id="PTHR23530:SF1">
    <property type="entry name" value="PERMEASE, MAJOR FACILITATOR SUPERFAMILY-RELATED"/>
    <property type="match status" value="1"/>
</dbReference>
<dbReference type="AlphaFoldDB" id="A1ARI6"/>
<dbReference type="OrthoDB" id="9816124at2"/>
<keyword evidence="2 4" id="KW-1133">Transmembrane helix</keyword>
<dbReference type="EMBL" id="CP000482">
    <property type="protein sequence ID" value="ABK99956.1"/>
    <property type="molecule type" value="Genomic_DNA"/>
</dbReference>
<dbReference type="Proteomes" id="UP000006732">
    <property type="component" value="Chromosome"/>
</dbReference>
<keyword evidence="6" id="KW-1185">Reference proteome</keyword>
<organism evidence="5 6">
    <name type="scientific">Pelobacter propionicus (strain DSM 2379 / NBRC 103807 / OttBd1)</name>
    <dbReference type="NCBI Taxonomy" id="338966"/>
    <lineage>
        <taxon>Bacteria</taxon>
        <taxon>Pseudomonadati</taxon>
        <taxon>Thermodesulfobacteriota</taxon>
        <taxon>Desulfuromonadia</taxon>
        <taxon>Desulfuromonadales</taxon>
        <taxon>Desulfuromonadaceae</taxon>
        <taxon>Pelobacter</taxon>
    </lineage>
</organism>
<feature type="transmembrane region" description="Helical" evidence="4">
    <location>
        <begin position="279"/>
        <end position="309"/>
    </location>
</feature>
<dbReference type="SUPFAM" id="SSF103473">
    <property type="entry name" value="MFS general substrate transporter"/>
    <property type="match status" value="1"/>
</dbReference>
<dbReference type="InterPro" id="IPR053160">
    <property type="entry name" value="MFS_DHA3_Transporter"/>
</dbReference>
<dbReference type="InterPro" id="IPR011701">
    <property type="entry name" value="MFS"/>
</dbReference>
<reference evidence="5 6" key="1">
    <citation type="submission" date="2006-10" db="EMBL/GenBank/DDBJ databases">
        <title>Complete sequence of chromosome of Pelobacter propionicus DSM 2379.</title>
        <authorList>
            <consortium name="US DOE Joint Genome Institute"/>
            <person name="Copeland A."/>
            <person name="Lucas S."/>
            <person name="Lapidus A."/>
            <person name="Barry K."/>
            <person name="Detter J.C."/>
            <person name="Glavina del Rio T."/>
            <person name="Hammon N."/>
            <person name="Israni S."/>
            <person name="Dalin E."/>
            <person name="Tice H."/>
            <person name="Pitluck S."/>
            <person name="Saunders E."/>
            <person name="Brettin T."/>
            <person name="Bruce D."/>
            <person name="Han C."/>
            <person name="Tapia R."/>
            <person name="Schmutz J."/>
            <person name="Larimer F."/>
            <person name="Land M."/>
            <person name="Hauser L."/>
            <person name="Kyrpides N."/>
            <person name="Kim E."/>
            <person name="Lovley D."/>
            <person name="Richardson P."/>
        </authorList>
    </citation>
    <scope>NUCLEOTIDE SEQUENCE [LARGE SCALE GENOMIC DNA]</scope>
    <source>
        <strain evidence="6">DSM 2379 / NBRC 103807 / OttBd1</strain>
    </source>
</reference>
<evidence type="ECO:0000256" key="3">
    <source>
        <dbReference type="ARBA" id="ARBA00023136"/>
    </source>
</evidence>
<evidence type="ECO:0000256" key="4">
    <source>
        <dbReference type="SAM" id="Phobius"/>
    </source>
</evidence>
<accession>A1ARI6</accession>
<dbReference type="GO" id="GO:0022857">
    <property type="term" value="F:transmembrane transporter activity"/>
    <property type="evidence" value="ECO:0007669"/>
    <property type="project" value="InterPro"/>
</dbReference>
<dbReference type="RefSeq" id="WP_011736212.1">
    <property type="nucleotide sequence ID" value="NC_008609.1"/>
</dbReference>
<name>A1ARI6_PELPD</name>
<keyword evidence="1 4" id="KW-0812">Transmembrane</keyword>
<keyword evidence="3 4" id="KW-0472">Membrane</keyword>
<evidence type="ECO:0000256" key="2">
    <source>
        <dbReference type="ARBA" id="ARBA00022989"/>
    </source>
</evidence>
<dbReference type="Pfam" id="PF07690">
    <property type="entry name" value="MFS_1"/>
    <property type="match status" value="1"/>
</dbReference>
<evidence type="ECO:0000313" key="5">
    <source>
        <dbReference type="EMBL" id="ABK99956.1"/>
    </source>
</evidence>
<evidence type="ECO:0000256" key="1">
    <source>
        <dbReference type="ARBA" id="ARBA00022692"/>
    </source>
</evidence>
<dbReference type="Gene3D" id="1.20.1250.20">
    <property type="entry name" value="MFS general substrate transporter like domains"/>
    <property type="match status" value="1"/>
</dbReference>
<feature type="transmembrane region" description="Helical" evidence="4">
    <location>
        <begin position="367"/>
        <end position="387"/>
    </location>
</feature>
<feature type="transmembrane region" description="Helical" evidence="4">
    <location>
        <begin position="214"/>
        <end position="234"/>
    </location>
</feature>
<proteinExistence type="predicted"/>
<feature type="transmembrane region" description="Helical" evidence="4">
    <location>
        <begin position="12"/>
        <end position="31"/>
    </location>
</feature>
<gene>
    <name evidence="5" type="ordered locus">Ppro_2349</name>
</gene>
<evidence type="ECO:0000313" key="6">
    <source>
        <dbReference type="Proteomes" id="UP000006732"/>
    </source>
</evidence>
<feature type="transmembrane region" description="Helical" evidence="4">
    <location>
        <begin position="37"/>
        <end position="56"/>
    </location>
</feature>
<dbReference type="KEGG" id="ppd:Ppro_2349"/>
<protein>
    <submittedName>
        <fullName evidence="5">Major facilitator superfamily MFS_1</fullName>
    </submittedName>
</protein>
<feature type="transmembrane region" description="Helical" evidence="4">
    <location>
        <begin position="68"/>
        <end position="90"/>
    </location>
</feature>